<evidence type="ECO:0000313" key="15">
    <source>
        <dbReference type="Proteomes" id="UP000442533"/>
    </source>
</evidence>
<dbReference type="CDD" id="cd00483">
    <property type="entry name" value="HPPK"/>
    <property type="match status" value="1"/>
</dbReference>
<evidence type="ECO:0000256" key="11">
    <source>
        <dbReference type="ARBA" id="ARBA00029766"/>
    </source>
</evidence>
<evidence type="ECO:0000256" key="8">
    <source>
        <dbReference type="ARBA" id="ARBA00022840"/>
    </source>
</evidence>
<keyword evidence="5 14" id="KW-0808">Transferase</keyword>
<keyword evidence="9" id="KW-0289">Folate biosynthesis</keyword>
<evidence type="ECO:0000313" key="14">
    <source>
        <dbReference type="EMBL" id="MTH35752.1"/>
    </source>
</evidence>
<evidence type="ECO:0000256" key="6">
    <source>
        <dbReference type="ARBA" id="ARBA00022741"/>
    </source>
</evidence>
<evidence type="ECO:0000256" key="10">
    <source>
        <dbReference type="ARBA" id="ARBA00029409"/>
    </source>
</evidence>
<evidence type="ECO:0000256" key="2">
    <source>
        <dbReference type="ARBA" id="ARBA00005810"/>
    </source>
</evidence>
<dbReference type="PANTHER" id="PTHR43071">
    <property type="entry name" value="2-AMINO-4-HYDROXY-6-HYDROXYMETHYLDIHYDROPTERIDINE PYROPHOSPHOKINASE"/>
    <property type="match status" value="1"/>
</dbReference>
<comment type="pathway">
    <text evidence="1">Cofactor biosynthesis; tetrahydrofolate biosynthesis; 2-amino-4-hydroxy-6-hydroxymethyl-7,8-dihydropteridine diphosphate from 7,8-dihydroneopterin triphosphate: step 4/4.</text>
</comment>
<dbReference type="GO" id="GO:0046656">
    <property type="term" value="P:folic acid biosynthetic process"/>
    <property type="evidence" value="ECO:0007669"/>
    <property type="project" value="UniProtKB-KW"/>
</dbReference>
<dbReference type="InterPro" id="IPR000550">
    <property type="entry name" value="Hppk"/>
</dbReference>
<dbReference type="EMBL" id="WMIF01000021">
    <property type="protein sequence ID" value="MTH35752.1"/>
    <property type="molecule type" value="Genomic_DNA"/>
</dbReference>
<dbReference type="GO" id="GO:0005524">
    <property type="term" value="F:ATP binding"/>
    <property type="evidence" value="ECO:0007669"/>
    <property type="project" value="UniProtKB-KW"/>
</dbReference>
<dbReference type="Pfam" id="PF01288">
    <property type="entry name" value="HPPK"/>
    <property type="match status" value="1"/>
</dbReference>
<comment type="function">
    <text evidence="10">Catalyzes the transfer of pyrophosphate from adenosine triphosphate (ATP) to 6-hydroxymethyl-7,8-dihydropterin, an enzymatic step in folate biosynthesis pathway.</text>
</comment>
<sequence length="197" mass="21332">MNENSLLDETLALVALGGNLPSSSGRPETTLRRAIGQLAAESGFELRAVSRFWRSPAWPLGSGPDYVNAAVALTTRHSAEAVLAILHRIEATLGRLRDGGRWQARGIDLDLIAWGDAVLPDAGFQDAWRALSPDEQQRIAPDRLVLPHPRMQDRGFVLAPLAEIAPGWRHPRLGLSVAQMLAALPAQALQDMTTLNA</sequence>
<dbReference type="NCBIfam" id="TIGR01498">
    <property type="entry name" value="folK"/>
    <property type="match status" value="1"/>
</dbReference>
<evidence type="ECO:0000256" key="3">
    <source>
        <dbReference type="ARBA" id="ARBA00013253"/>
    </source>
</evidence>
<evidence type="ECO:0000256" key="9">
    <source>
        <dbReference type="ARBA" id="ARBA00022909"/>
    </source>
</evidence>
<gene>
    <name evidence="14" type="primary">folK</name>
    <name evidence="14" type="ORF">GL279_14185</name>
</gene>
<protein>
    <recommendedName>
        <fullName evidence="4">2-amino-4-hydroxy-6-hydroxymethyldihydropteridine pyrophosphokinase</fullName>
        <ecNumber evidence="3">2.7.6.3</ecNumber>
    </recommendedName>
    <alternativeName>
        <fullName evidence="11">6-hydroxymethyl-7,8-dihydropterin pyrophosphokinase</fullName>
    </alternativeName>
    <alternativeName>
        <fullName evidence="12">7,8-dihydro-6-hydroxymethylpterin-pyrophosphokinase</fullName>
    </alternativeName>
</protein>
<evidence type="ECO:0000256" key="7">
    <source>
        <dbReference type="ARBA" id="ARBA00022777"/>
    </source>
</evidence>
<comment type="similarity">
    <text evidence="2">Belongs to the HPPK family.</text>
</comment>
<proteinExistence type="inferred from homology"/>
<dbReference type="GO" id="GO:0016301">
    <property type="term" value="F:kinase activity"/>
    <property type="evidence" value="ECO:0007669"/>
    <property type="project" value="UniProtKB-KW"/>
</dbReference>
<feature type="domain" description="7,8-dihydro-6-hydroxymethylpterin-pyrophosphokinase" evidence="13">
    <location>
        <begin position="14"/>
        <end position="166"/>
    </location>
</feature>
<keyword evidence="15" id="KW-1185">Reference proteome</keyword>
<dbReference type="EC" id="2.7.6.3" evidence="3"/>
<evidence type="ECO:0000256" key="12">
    <source>
        <dbReference type="ARBA" id="ARBA00033413"/>
    </source>
</evidence>
<evidence type="ECO:0000256" key="5">
    <source>
        <dbReference type="ARBA" id="ARBA00022679"/>
    </source>
</evidence>
<comment type="caution">
    <text evidence="14">The sequence shown here is derived from an EMBL/GenBank/DDBJ whole genome shotgun (WGS) entry which is preliminary data.</text>
</comment>
<dbReference type="RefSeq" id="WP_155065293.1">
    <property type="nucleotide sequence ID" value="NZ_WMIF01000021.1"/>
</dbReference>
<keyword evidence="6" id="KW-0547">Nucleotide-binding</keyword>
<name>A0A844H4M1_9RHOB</name>
<dbReference type="Proteomes" id="UP000442533">
    <property type="component" value="Unassembled WGS sequence"/>
</dbReference>
<evidence type="ECO:0000256" key="1">
    <source>
        <dbReference type="ARBA" id="ARBA00005051"/>
    </source>
</evidence>
<evidence type="ECO:0000256" key="4">
    <source>
        <dbReference type="ARBA" id="ARBA00016218"/>
    </source>
</evidence>
<dbReference type="AlphaFoldDB" id="A0A844H4M1"/>
<dbReference type="InterPro" id="IPR035907">
    <property type="entry name" value="Hppk_sf"/>
</dbReference>
<keyword evidence="7 14" id="KW-0418">Kinase</keyword>
<dbReference type="OrthoDB" id="9808041at2"/>
<dbReference type="Gene3D" id="3.30.70.560">
    <property type="entry name" value="7,8-Dihydro-6-hydroxymethylpterin-pyrophosphokinase HPPK"/>
    <property type="match status" value="1"/>
</dbReference>
<organism evidence="14 15">
    <name type="scientific">Paracoccus limosus</name>
    <dbReference type="NCBI Taxonomy" id="913252"/>
    <lineage>
        <taxon>Bacteria</taxon>
        <taxon>Pseudomonadati</taxon>
        <taxon>Pseudomonadota</taxon>
        <taxon>Alphaproteobacteria</taxon>
        <taxon>Rhodobacterales</taxon>
        <taxon>Paracoccaceae</taxon>
        <taxon>Paracoccus</taxon>
    </lineage>
</organism>
<dbReference type="UniPathway" id="UPA00077">
    <property type="reaction ID" value="UER00155"/>
</dbReference>
<dbReference type="GO" id="GO:0046654">
    <property type="term" value="P:tetrahydrofolate biosynthetic process"/>
    <property type="evidence" value="ECO:0007669"/>
    <property type="project" value="UniProtKB-UniPathway"/>
</dbReference>
<keyword evidence="8" id="KW-0067">ATP-binding</keyword>
<dbReference type="GO" id="GO:0003848">
    <property type="term" value="F:2-amino-4-hydroxy-6-hydroxymethyldihydropteridine diphosphokinase activity"/>
    <property type="evidence" value="ECO:0007669"/>
    <property type="project" value="UniProtKB-EC"/>
</dbReference>
<reference evidence="14 15" key="1">
    <citation type="submission" date="2019-11" db="EMBL/GenBank/DDBJ databases">
        <authorList>
            <person name="Dong K."/>
        </authorList>
    </citation>
    <scope>NUCLEOTIDE SEQUENCE [LARGE SCALE GENOMIC DNA]</scope>
    <source>
        <strain evidence="14 15">JCM 17370</strain>
    </source>
</reference>
<accession>A0A844H4M1</accession>
<evidence type="ECO:0000259" key="13">
    <source>
        <dbReference type="Pfam" id="PF01288"/>
    </source>
</evidence>
<dbReference type="SUPFAM" id="SSF55083">
    <property type="entry name" value="6-hydroxymethyl-7,8-dihydropterin pyrophosphokinase, HPPK"/>
    <property type="match status" value="1"/>
</dbReference>
<dbReference type="PANTHER" id="PTHR43071:SF1">
    <property type="entry name" value="2-AMINO-4-HYDROXY-6-HYDROXYMETHYLDIHYDROPTERIDINE PYROPHOSPHOKINASE"/>
    <property type="match status" value="1"/>
</dbReference>